<dbReference type="KEGG" id="ngf:FRF71_04120"/>
<dbReference type="PANTHER" id="PTHR23355:SF37">
    <property type="entry name" value="EXORIBONUCLEASE 2"/>
    <property type="match status" value="1"/>
</dbReference>
<dbReference type="SMART" id="SM00955">
    <property type="entry name" value="RNB"/>
    <property type="match status" value="1"/>
</dbReference>
<dbReference type="Proteomes" id="UP000321172">
    <property type="component" value="Chromosome"/>
</dbReference>
<dbReference type="OrthoDB" id="5800376at2"/>
<evidence type="ECO:0000313" key="3">
    <source>
        <dbReference type="Proteomes" id="UP000321172"/>
    </source>
</evidence>
<dbReference type="InterPro" id="IPR012340">
    <property type="entry name" value="NA-bd_OB-fold"/>
</dbReference>
<dbReference type="GO" id="GO:0006402">
    <property type="term" value="P:mRNA catabolic process"/>
    <property type="evidence" value="ECO:0007669"/>
    <property type="project" value="TreeGrafter"/>
</dbReference>
<evidence type="ECO:0000313" key="2">
    <source>
        <dbReference type="EMBL" id="QEA15388.1"/>
    </source>
</evidence>
<reference evidence="2 3" key="1">
    <citation type="journal article" date="2013" name="J. Microbiol. Biotechnol.">
        <title>Novosphingobium ginsenosidimutans sp. nov., with the ability to convert ginsenoside.</title>
        <authorList>
            <person name="Kim J.K."/>
            <person name="He D."/>
            <person name="Liu Q.M."/>
            <person name="Park H.Y."/>
            <person name="Jung M.S."/>
            <person name="Yoon M.H."/>
            <person name="Kim S.C."/>
            <person name="Im W.T."/>
        </authorList>
    </citation>
    <scope>NUCLEOTIDE SEQUENCE [LARGE SCALE GENOMIC DNA]</scope>
    <source>
        <strain evidence="2 3">FW-6</strain>
    </source>
</reference>
<dbReference type="InterPro" id="IPR040596">
    <property type="entry name" value="RNase_II_C_S1"/>
</dbReference>
<protein>
    <submittedName>
        <fullName evidence="2">RNB domain-containing ribonuclease</fullName>
    </submittedName>
</protein>
<dbReference type="Pfam" id="PF00773">
    <property type="entry name" value="RNB"/>
    <property type="match status" value="1"/>
</dbReference>
<feature type="domain" description="RNB" evidence="1">
    <location>
        <begin position="47"/>
        <end position="356"/>
    </location>
</feature>
<dbReference type="InterPro" id="IPR001900">
    <property type="entry name" value="RNase_II/R"/>
</dbReference>
<evidence type="ECO:0000259" key="1">
    <source>
        <dbReference type="SMART" id="SM00955"/>
    </source>
</evidence>
<keyword evidence="3" id="KW-1185">Reference proteome</keyword>
<gene>
    <name evidence="2" type="ORF">FRF71_04120</name>
</gene>
<dbReference type="PANTHER" id="PTHR23355">
    <property type="entry name" value="RIBONUCLEASE"/>
    <property type="match status" value="1"/>
</dbReference>
<dbReference type="Pfam" id="PF18614">
    <property type="entry name" value="RNase_II_C_S1"/>
    <property type="match status" value="1"/>
</dbReference>
<dbReference type="GO" id="GO:0004540">
    <property type="term" value="F:RNA nuclease activity"/>
    <property type="evidence" value="ECO:0007669"/>
    <property type="project" value="InterPro"/>
</dbReference>
<dbReference type="SUPFAM" id="SSF50249">
    <property type="entry name" value="Nucleic acid-binding proteins"/>
    <property type="match status" value="1"/>
</dbReference>
<dbReference type="GO" id="GO:0005829">
    <property type="term" value="C:cytosol"/>
    <property type="evidence" value="ECO:0007669"/>
    <property type="project" value="TreeGrafter"/>
</dbReference>
<dbReference type="InterPro" id="IPR050180">
    <property type="entry name" value="RNR_Ribonuclease"/>
</dbReference>
<dbReference type="AlphaFoldDB" id="A0A5B8S2P0"/>
<dbReference type="EMBL" id="CP042345">
    <property type="protein sequence ID" value="QEA15388.1"/>
    <property type="molecule type" value="Genomic_DNA"/>
</dbReference>
<dbReference type="GO" id="GO:0003723">
    <property type="term" value="F:RNA binding"/>
    <property type="evidence" value="ECO:0007669"/>
    <property type="project" value="InterPro"/>
</dbReference>
<name>A0A5B8S2P0_9SPHN</name>
<organism evidence="2 3">
    <name type="scientific">Novosphingobium ginsenosidimutans</name>
    <dbReference type="NCBI Taxonomy" id="1176536"/>
    <lineage>
        <taxon>Bacteria</taxon>
        <taxon>Pseudomonadati</taxon>
        <taxon>Pseudomonadota</taxon>
        <taxon>Alphaproteobacteria</taxon>
        <taxon>Sphingomonadales</taxon>
        <taxon>Sphingomonadaceae</taxon>
        <taxon>Novosphingobium</taxon>
    </lineage>
</organism>
<sequence length="461" mass="49314">MRMLRDPDCLLAEGLATLRTQFQVPGSFPAPVLAAAEAAARRAPSDHADWTARPFVTLDPAESTDLDQAFAIEAAGADWLLHYAIADVGWFVAPGDPLDAEAWARGVTTYLPGGKAGLYPPVLAEGAASLLPDGPRPAVVFTVRVDSAGETVLDRVTRAVIRSRAKLAYESVRDADLPPGFLEIAERIELAEARRGAARVDPPEQQVERGADGKFALRFRPLLPSETRNAALSLACNLAVAKLLLEHQTGLFRVMAGPDPRAEARLRQTARAFGLTWPDAAPLAQFEKLLDPADPRHAAFMLAVRRAGQGASYAPYAPGNPPWHAAIAAPYAHATAPLRRLADRYVIEAALALANGRPVPDAIAAAFPLLPAAMQRGDARAGQIERAVVDLAETAILAGREGELFDAVVTDLGEQGARIQLCDLPVVARTTAREVVPGDRVRVKLESADPATRRLAFQRVQ</sequence>
<accession>A0A5B8S2P0</accession>
<proteinExistence type="predicted"/>